<comment type="caution">
    <text evidence="9">The sequence shown here is derived from an EMBL/GenBank/DDBJ whole genome shotgun (WGS) entry which is preliminary data.</text>
</comment>
<evidence type="ECO:0000256" key="4">
    <source>
        <dbReference type="ARBA" id="ARBA00022490"/>
    </source>
</evidence>
<dbReference type="PANTHER" id="PTHR33602">
    <property type="entry name" value="REGULATORY PROTEIN RECX FAMILY PROTEIN"/>
    <property type="match status" value="1"/>
</dbReference>
<organism evidence="9 10">
    <name type="scientific">Candidatus Eisenbergiella merdavium</name>
    <dbReference type="NCBI Taxonomy" id="2838551"/>
    <lineage>
        <taxon>Bacteria</taxon>
        <taxon>Bacillati</taxon>
        <taxon>Bacillota</taxon>
        <taxon>Clostridia</taxon>
        <taxon>Lachnospirales</taxon>
        <taxon>Lachnospiraceae</taxon>
        <taxon>Eisenbergiella</taxon>
    </lineage>
</organism>
<dbReference type="HAMAP" id="MF_01114">
    <property type="entry name" value="RecX"/>
    <property type="match status" value="1"/>
</dbReference>
<feature type="domain" description="RecX second three-helical" evidence="6">
    <location>
        <begin position="105"/>
        <end position="143"/>
    </location>
</feature>
<dbReference type="Gene3D" id="1.10.10.10">
    <property type="entry name" value="Winged helix-like DNA-binding domain superfamily/Winged helix DNA-binding domain"/>
    <property type="match status" value="3"/>
</dbReference>
<dbReference type="Pfam" id="PF21982">
    <property type="entry name" value="RecX_HTH1"/>
    <property type="match status" value="1"/>
</dbReference>
<evidence type="ECO:0000313" key="9">
    <source>
        <dbReference type="EMBL" id="HJC24282.1"/>
    </source>
</evidence>
<proteinExistence type="inferred from homology"/>
<comment type="subcellular location">
    <subcellularLocation>
        <location evidence="1 5">Cytoplasm</location>
    </subcellularLocation>
</comment>
<dbReference type="PANTHER" id="PTHR33602:SF1">
    <property type="entry name" value="REGULATORY PROTEIN RECX FAMILY PROTEIN"/>
    <property type="match status" value="1"/>
</dbReference>
<sequence length="208" mass="23947">MTVTSILPEGRTKYAVVIDGERVFTLYRGELSRYRIREGEELSEEAFAEIMQTLLPKRAKLRCMNLLKSRSYTRRQLTEKLRAGKYPEAVIEEALAYVESYGYVDDAAYARSYVEDQIEKKGLRRIEEELLRKGVDRALIEEAVSLVQEKDGAQDEASLIRALLEKKRFNAAEADLSERRRIQAFLFRKGFSAEGIRRAMDGGCYDDI</sequence>
<comment type="similarity">
    <text evidence="2 5">Belongs to the RecX family.</text>
</comment>
<dbReference type="InterPro" id="IPR053925">
    <property type="entry name" value="RecX_HTH_3rd"/>
</dbReference>
<comment type="function">
    <text evidence="5">Modulates RecA activity.</text>
</comment>
<evidence type="ECO:0000256" key="2">
    <source>
        <dbReference type="ARBA" id="ARBA00009695"/>
    </source>
</evidence>
<feature type="domain" description="RecX third three-helical" evidence="7">
    <location>
        <begin position="155"/>
        <end position="200"/>
    </location>
</feature>
<dbReference type="InterPro" id="IPR053924">
    <property type="entry name" value="RecX_HTH_2nd"/>
</dbReference>
<reference evidence="9" key="1">
    <citation type="journal article" date="2021" name="PeerJ">
        <title>Extensive microbial diversity within the chicken gut microbiome revealed by metagenomics and culture.</title>
        <authorList>
            <person name="Gilroy R."/>
            <person name="Ravi A."/>
            <person name="Getino M."/>
            <person name="Pursley I."/>
            <person name="Horton D.L."/>
            <person name="Alikhan N.F."/>
            <person name="Baker D."/>
            <person name="Gharbi K."/>
            <person name="Hall N."/>
            <person name="Watson M."/>
            <person name="Adriaenssens E.M."/>
            <person name="Foster-Nyarko E."/>
            <person name="Jarju S."/>
            <person name="Secka A."/>
            <person name="Antonio M."/>
            <person name="Oren A."/>
            <person name="Chaudhuri R.R."/>
            <person name="La Ragione R."/>
            <person name="Hildebrand F."/>
            <person name="Pallen M.J."/>
        </authorList>
    </citation>
    <scope>NUCLEOTIDE SEQUENCE</scope>
    <source>
        <strain evidence="9">USAMLcec2-132</strain>
    </source>
</reference>
<evidence type="ECO:0000256" key="3">
    <source>
        <dbReference type="ARBA" id="ARBA00018111"/>
    </source>
</evidence>
<keyword evidence="4 5" id="KW-0963">Cytoplasm</keyword>
<reference evidence="9" key="2">
    <citation type="submission" date="2021-04" db="EMBL/GenBank/DDBJ databases">
        <authorList>
            <person name="Gilroy R."/>
        </authorList>
    </citation>
    <scope>NUCLEOTIDE SEQUENCE</scope>
    <source>
        <strain evidence="9">USAMLcec2-132</strain>
    </source>
</reference>
<dbReference type="EMBL" id="DWWS01000040">
    <property type="protein sequence ID" value="HJC24282.1"/>
    <property type="molecule type" value="Genomic_DNA"/>
</dbReference>
<evidence type="ECO:0000313" key="10">
    <source>
        <dbReference type="Proteomes" id="UP000823891"/>
    </source>
</evidence>
<accession>A0A9D2NH69</accession>
<dbReference type="InterPro" id="IPR036388">
    <property type="entry name" value="WH-like_DNA-bd_sf"/>
</dbReference>
<dbReference type="Pfam" id="PF02631">
    <property type="entry name" value="RecX_HTH2"/>
    <property type="match status" value="1"/>
</dbReference>
<feature type="domain" description="RecX first three-helical" evidence="8">
    <location>
        <begin position="59"/>
        <end position="97"/>
    </location>
</feature>
<evidence type="ECO:0000256" key="1">
    <source>
        <dbReference type="ARBA" id="ARBA00004496"/>
    </source>
</evidence>
<dbReference type="AlphaFoldDB" id="A0A9D2NH69"/>
<dbReference type="GO" id="GO:0005737">
    <property type="term" value="C:cytoplasm"/>
    <property type="evidence" value="ECO:0007669"/>
    <property type="project" value="UniProtKB-SubCell"/>
</dbReference>
<evidence type="ECO:0000256" key="5">
    <source>
        <dbReference type="HAMAP-Rule" id="MF_01114"/>
    </source>
</evidence>
<protein>
    <recommendedName>
        <fullName evidence="3 5">Regulatory protein RecX</fullName>
    </recommendedName>
</protein>
<evidence type="ECO:0000259" key="7">
    <source>
        <dbReference type="Pfam" id="PF21981"/>
    </source>
</evidence>
<evidence type="ECO:0000259" key="8">
    <source>
        <dbReference type="Pfam" id="PF21982"/>
    </source>
</evidence>
<dbReference type="InterPro" id="IPR003783">
    <property type="entry name" value="Regulatory_RecX"/>
</dbReference>
<dbReference type="Proteomes" id="UP000823891">
    <property type="component" value="Unassembled WGS sequence"/>
</dbReference>
<name>A0A9D2NH69_9FIRM</name>
<dbReference type="InterPro" id="IPR053926">
    <property type="entry name" value="RecX_HTH_1st"/>
</dbReference>
<gene>
    <name evidence="5" type="primary">recX</name>
    <name evidence="9" type="ORF">H9761_11330</name>
</gene>
<dbReference type="GO" id="GO:0006282">
    <property type="term" value="P:regulation of DNA repair"/>
    <property type="evidence" value="ECO:0007669"/>
    <property type="project" value="UniProtKB-UniRule"/>
</dbReference>
<dbReference type="Pfam" id="PF21981">
    <property type="entry name" value="RecX_HTH3"/>
    <property type="match status" value="1"/>
</dbReference>
<evidence type="ECO:0000259" key="6">
    <source>
        <dbReference type="Pfam" id="PF02631"/>
    </source>
</evidence>